<dbReference type="KEGG" id="xyk:GT347_02465"/>
<feature type="transmembrane region" description="Helical" evidence="2">
    <location>
        <begin position="281"/>
        <end position="306"/>
    </location>
</feature>
<keyword evidence="4" id="KW-1185">Reference proteome</keyword>
<keyword evidence="2" id="KW-0472">Membrane</keyword>
<organism evidence="3 4">
    <name type="scientific">Xylophilus rhododendri</name>
    <dbReference type="NCBI Taxonomy" id="2697032"/>
    <lineage>
        <taxon>Bacteria</taxon>
        <taxon>Pseudomonadati</taxon>
        <taxon>Pseudomonadota</taxon>
        <taxon>Betaproteobacteria</taxon>
        <taxon>Burkholderiales</taxon>
        <taxon>Xylophilus</taxon>
    </lineage>
</organism>
<feature type="transmembrane region" description="Helical" evidence="2">
    <location>
        <begin position="164"/>
        <end position="185"/>
    </location>
</feature>
<dbReference type="NCBIfam" id="TIGR00797">
    <property type="entry name" value="matE"/>
    <property type="match status" value="1"/>
</dbReference>
<name>A0A857J1X2_9BURK</name>
<dbReference type="PANTHER" id="PTHR43298">
    <property type="entry name" value="MULTIDRUG RESISTANCE PROTEIN NORM-RELATED"/>
    <property type="match status" value="1"/>
</dbReference>
<reference evidence="3 4" key="1">
    <citation type="submission" date="2020-01" db="EMBL/GenBank/DDBJ databases">
        <title>Genome sequencing of strain KACC 21265.</title>
        <authorList>
            <person name="Heo J."/>
            <person name="Kim S.-J."/>
            <person name="Kim J.-S."/>
            <person name="Hong S.-B."/>
            <person name="Kwon S.-W."/>
        </authorList>
    </citation>
    <scope>NUCLEOTIDE SEQUENCE [LARGE SCALE GENOMIC DNA]</scope>
    <source>
        <strain evidence="3 4">KACC 21265</strain>
    </source>
</reference>
<keyword evidence="2" id="KW-0812">Transmembrane</keyword>
<dbReference type="GO" id="GO:0042910">
    <property type="term" value="F:xenobiotic transmembrane transporter activity"/>
    <property type="evidence" value="ECO:0007669"/>
    <property type="project" value="InterPro"/>
</dbReference>
<dbReference type="AlphaFoldDB" id="A0A857J1X2"/>
<evidence type="ECO:0000256" key="1">
    <source>
        <dbReference type="ARBA" id="ARBA00022448"/>
    </source>
</evidence>
<feature type="transmembrane region" description="Helical" evidence="2">
    <location>
        <begin position="240"/>
        <end position="269"/>
    </location>
</feature>
<dbReference type="EMBL" id="CP047650">
    <property type="protein sequence ID" value="QHI96948.1"/>
    <property type="molecule type" value="Genomic_DNA"/>
</dbReference>
<feature type="transmembrane region" description="Helical" evidence="2">
    <location>
        <begin position="134"/>
        <end position="152"/>
    </location>
</feature>
<dbReference type="GO" id="GO:0005886">
    <property type="term" value="C:plasma membrane"/>
    <property type="evidence" value="ECO:0007669"/>
    <property type="project" value="TreeGrafter"/>
</dbReference>
<dbReference type="RefSeq" id="WP_160550466.1">
    <property type="nucleotide sequence ID" value="NZ_CP047650.1"/>
</dbReference>
<feature type="transmembrane region" description="Helical" evidence="2">
    <location>
        <begin position="327"/>
        <end position="349"/>
    </location>
</feature>
<dbReference type="InterPro" id="IPR002528">
    <property type="entry name" value="MATE_fam"/>
</dbReference>
<feature type="transmembrane region" description="Helical" evidence="2">
    <location>
        <begin position="191"/>
        <end position="219"/>
    </location>
</feature>
<evidence type="ECO:0000313" key="4">
    <source>
        <dbReference type="Proteomes" id="UP000464787"/>
    </source>
</evidence>
<dbReference type="PANTHER" id="PTHR43298:SF2">
    <property type="entry name" value="FMN_FAD EXPORTER YEEO-RELATED"/>
    <property type="match status" value="1"/>
</dbReference>
<feature type="transmembrane region" description="Helical" evidence="2">
    <location>
        <begin position="98"/>
        <end position="114"/>
    </location>
</feature>
<keyword evidence="1" id="KW-0813">Transport</keyword>
<protein>
    <submittedName>
        <fullName evidence="3">MATE family efflux transporter</fullName>
    </submittedName>
</protein>
<accession>A0A857J1X2</accession>
<sequence>MAFLSRPAAQAGEFGAIARHALTVLAGQMAVMAFGLTDTIVAGRYSDASLAALSIGSAVYVSIYVALTGVIQSLLPVWAQQHGGQQREALGRSVRQSVYLWLLASLFGVLLLLAPGPLLRVMQVPMPMQAEVGAYLRILAAALPFALMFRIYGTLNQSLGRPVLVTWLQLASLVVKLPLSVWLALGGGPVPAMGAVGCAWATLIVYMLMAGVSLALLRWQPLYREYGLWRRIEPPHGPTLAAFARLGVPAGLSYLVDVTSLTLMALFIARQGTVPTAAHQIAASMVGMLYMVPLSLAIATSARVGYWLGAVQPERARQAVGTGMKTTACLAVGLAGVLFFARGAIAGLYTGNPAVAALAASLLGWVAFFHLGDAIQCFCAFVLRCWRITVSTFVVYALMLWGVGLGGGYALAYTGLFGPARQSPQAFWMAGGSALWLTALAFSTMLALTLRRRA</sequence>
<feature type="transmembrane region" description="Helical" evidence="2">
    <location>
        <begin position="426"/>
        <end position="450"/>
    </location>
</feature>
<feature type="transmembrane region" description="Helical" evidence="2">
    <location>
        <begin position="21"/>
        <end position="42"/>
    </location>
</feature>
<keyword evidence="2" id="KW-1133">Transmembrane helix</keyword>
<proteinExistence type="predicted"/>
<dbReference type="GO" id="GO:0015297">
    <property type="term" value="F:antiporter activity"/>
    <property type="evidence" value="ECO:0007669"/>
    <property type="project" value="InterPro"/>
</dbReference>
<gene>
    <name evidence="3" type="ORF">GT347_02465</name>
</gene>
<evidence type="ECO:0000256" key="2">
    <source>
        <dbReference type="SAM" id="Phobius"/>
    </source>
</evidence>
<evidence type="ECO:0000313" key="3">
    <source>
        <dbReference type="EMBL" id="QHI96948.1"/>
    </source>
</evidence>
<feature type="transmembrane region" description="Helical" evidence="2">
    <location>
        <begin position="355"/>
        <end position="381"/>
    </location>
</feature>
<feature type="transmembrane region" description="Helical" evidence="2">
    <location>
        <begin position="48"/>
        <end position="77"/>
    </location>
</feature>
<feature type="transmembrane region" description="Helical" evidence="2">
    <location>
        <begin position="393"/>
        <end position="414"/>
    </location>
</feature>
<dbReference type="InterPro" id="IPR050222">
    <property type="entry name" value="MATE_MdtK"/>
</dbReference>
<dbReference type="Pfam" id="PF01554">
    <property type="entry name" value="MatE"/>
    <property type="match status" value="2"/>
</dbReference>
<dbReference type="Proteomes" id="UP000464787">
    <property type="component" value="Chromosome"/>
</dbReference>